<protein>
    <submittedName>
        <fullName evidence="1">Uncharacterized protein</fullName>
    </submittedName>
</protein>
<proteinExistence type="predicted"/>
<accession>A0ACB8FQ75</accession>
<gene>
    <name evidence="1" type="ORF">K3G42_024897</name>
</gene>
<reference evidence="1" key="1">
    <citation type="submission" date="2021-08" db="EMBL/GenBank/DDBJ databases">
        <title>The first chromosome-level gecko genome reveals the dynamic sex chromosomes of Neotropical dwarf geckos (Sphaerodactylidae: Sphaerodactylus).</title>
        <authorList>
            <person name="Pinto B.J."/>
            <person name="Keating S.E."/>
            <person name="Gamble T."/>
        </authorList>
    </citation>
    <scope>NUCLEOTIDE SEQUENCE</scope>
    <source>
        <strain evidence="1">TG3544</strain>
    </source>
</reference>
<name>A0ACB8FQ75_9SAUR</name>
<organism evidence="1 2">
    <name type="scientific">Sphaerodactylus townsendi</name>
    <dbReference type="NCBI Taxonomy" id="933632"/>
    <lineage>
        <taxon>Eukaryota</taxon>
        <taxon>Metazoa</taxon>
        <taxon>Chordata</taxon>
        <taxon>Craniata</taxon>
        <taxon>Vertebrata</taxon>
        <taxon>Euteleostomi</taxon>
        <taxon>Lepidosauria</taxon>
        <taxon>Squamata</taxon>
        <taxon>Bifurcata</taxon>
        <taxon>Gekkota</taxon>
        <taxon>Sphaerodactylidae</taxon>
        <taxon>Sphaerodactylus</taxon>
    </lineage>
</organism>
<comment type="caution">
    <text evidence="1">The sequence shown here is derived from an EMBL/GenBank/DDBJ whole genome shotgun (WGS) entry which is preliminary data.</text>
</comment>
<dbReference type="Proteomes" id="UP000827872">
    <property type="component" value="Linkage Group LG06"/>
</dbReference>
<dbReference type="EMBL" id="CM037619">
    <property type="protein sequence ID" value="KAH8007666.1"/>
    <property type="molecule type" value="Genomic_DNA"/>
</dbReference>
<evidence type="ECO:0000313" key="1">
    <source>
        <dbReference type="EMBL" id="KAH8007666.1"/>
    </source>
</evidence>
<keyword evidence="2" id="KW-1185">Reference proteome</keyword>
<evidence type="ECO:0000313" key="2">
    <source>
        <dbReference type="Proteomes" id="UP000827872"/>
    </source>
</evidence>
<sequence>MLSFLHSSGATLPSSATDSPSAKEAVLFLKTSTGVLATPSGREYIVLPFVLFTASRVFTTCIAPTIVYLCLQGCTIYPYLDNWLVVADSEVQLEWDMERVTQLWDDLSLFINWKKSKLDPA</sequence>